<dbReference type="InterPro" id="IPR000515">
    <property type="entry name" value="MetI-like"/>
</dbReference>
<evidence type="ECO:0000256" key="6">
    <source>
        <dbReference type="ARBA" id="ARBA00022989"/>
    </source>
</evidence>
<feature type="transmembrane region" description="Helical" evidence="8">
    <location>
        <begin position="83"/>
        <end position="100"/>
    </location>
</feature>
<reference evidence="10 11" key="1">
    <citation type="submission" date="2018-06" db="EMBL/GenBank/DDBJ databases">
        <authorList>
            <consortium name="Pathogen Informatics"/>
            <person name="Doyle S."/>
        </authorList>
    </citation>
    <scope>NUCLEOTIDE SEQUENCE [LARGE SCALE GENOMIC DNA]</scope>
    <source>
        <strain evidence="10 11">NCTC11224</strain>
    </source>
</reference>
<dbReference type="GO" id="GO:0005886">
    <property type="term" value="C:plasma membrane"/>
    <property type="evidence" value="ECO:0007669"/>
    <property type="project" value="UniProtKB-SubCell"/>
</dbReference>
<dbReference type="EMBL" id="UAVW01000002">
    <property type="protein sequence ID" value="SQB09977.1"/>
    <property type="molecule type" value="Genomic_DNA"/>
</dbReference>
<gene>
    <name evidence="10" type="primary">modB_1</name>
    <name evidence="10" type="ORF">NCTC11224_01276</name>
</gene>
<evidence type="ECO:0000313" key="10">
    <source>
        <dbReference type="EMBL" id="SQB09977.1"/>
    </source>
</evidence>
<sequence length="171" mass="18665">MSFLTVLPLMVPATVFAMGIQITFIRMGLNNTVAGVILAHLIYSLPYAVRLIMDGTRAVGIALEEQARVLGAGPFQAFRRTTLPMLVPVILSAVSMSYIVSFSQYFLTLLLGGGRIKTFAVVMVPYLQSGSRNIACVYSILFMGITLLVFAVFERIAGYWTGQMAGGYYES</sequence>
<evidence type="ECO:0000256" key="5">
    <source>
        <dbReference type="ARBA" id="ARBA00022692"/>
    </source>
</evidence>
<evidence type="ECO:0000256" key="1">
    <source>
        <dbReference type="ARBA" id="ARBA00004429"/>
    </source>
</evidence>
<keyword evidence="7 8" id="KW-0472">Membrane</keyword>
<evidence type="ECO:0000256" key="2">
    <source>
        <dbReference type="ARBA" id="ARBA00022448"/>
    </source>
</evidence>
<keyword evidence="11" id="KW-1185">Reference proteome</keyword>
<dbReference type="GO" id="GO:0055085">
    <property type="term" value="P:transmembrane transport"/>
    <property type="evidence" value="ECO:0007669"/>
    <property type="project" value="InterPro"/>
</dbReference>
<organism evidence="10 11">
    <name type="scientific">Enterocloster clostridioformis</name>
    <dbReference type="NCBI Taxonomy" id="1531"/>
    <lineage>
        <taxon>Bacteria</taxon>
        <taxon>Bacillati</taxon>
        <taxon>Bacillota</taxon>
        <taxon>Clostridia</taxon>
        <taxon>Lachnospirales</taxon>
        <taxon>Lachnospiraceae</taxon>
        <taxon>Enterocloster</taxon>
    </lineage>
</organism>
<evidence type="ECO:0000256" key="8">
    <source>
        <dbReference type="RuleBase" id="RU363032"/>
    </source>
</evidence>
<proteinExistence type="inferred from homology"/>
<evidence type="ECO:0000313" key="11">
    <source>
        <dbReference type="Proteomes" id="UP000251853"/>
    </source>
</evidence>
<dbReference type="SUPFAM" id="SSF161098">
    <property type="entry name" value="MetI-like"/>
    <property type="match status" value="1"/>
</dbReference>
<evidence type="ECO:0000256" key="7">
    <source>
        <dbReference type="ARBA" id="ARBA00023136"/>
    </source>
</evidence>
<keyword evidence="2 8" id="KW-0813">Transport</keyword>
<comment type="subcellular location">
    <subcellularLocation>
        <location evidence="1">Cell inner membrane</location>
        <topology evidence="1">Multi-pass membrane protein</topology>
    </subcellularLocation>
    <subcellularLocation>
        <location evidence="8">Cell membrane</location>
        <topology evidence="8">Multi-pass membrane protein</topology>
    </subcellularLocation>
</comment>
<dbReference type="InterPro" id="IPR035906">
    <property type="entry name" value="MetI-like_sf"/>
</dbReference>
<keyword evidence="4" id="KW-0997">Cell inner membrane</keyword>
<dbReference type="PANTHER" id="PTHR43357:SF4">
    <property type="entry name" value="INNER MEMBRANE ABC TRANSPORTER PERMEASE PROTEIN YDCV"/>
    <property type="match status" value="1"/>
</dbReference>
<protein>
    <submittedName>
        <fullName evidence="10">Binding-protein-dependent transport system inner membrane protein</fullName>
    </submittedName>
</protein>
<dbReference type="Pfam" id="PF00528">
    <property type="entry name" value="BPD_transp_1"/>
    <property type="match status" value="1"/>
</dbReference>
<feature type="transmembrane region" description="Helical" evidence="8">
    <location>
        <begin position="134"/>
        <end position="153"/>
    </location>
</feature>
<feature type="domain" description="ABC transmembrane type-1" evidence="9">
    <location>
        <begin position="1"/>
        <end position="153"/>
    </location>
</feature>
<evidence type="ECO:0000259" key="9">
    <source>
        <dbReference type="PROSITE" id="PS50928"/>
    </source>
</evidence>
<dbReference type="AlphaFoldDB" id="A0A2X2U6D9"/>
<evidence type="ECO:0000256" key="3">
    <source>
        <dbReference type="ARBA" id="ARBA00022475"/>
    </source>
</evidence>
<keyword evidence="3" id="KW-1003">Cell membrane</keyword>
<dbReference type="PROSITE" id="PS50928">
    <property type="entry name" value="ABC_TM1"/>
    <property type="match status" value="1"/>
</dbReference>
<evidence type="ECO:0000256" key="4">
    <source>
        <dbReference type="ARBA" id="ARBA00022519"/>
    </source>
</evidence>
<dbReference type="CDD" id="cd06261">
    <property type="entry name" value="TM_PBP2"/>
    <property type="match status" value="1"/>
</dbReference>
<accession>A0A2X2U6D9</accession>
<dbReference type="PANTHER" id="PTHR43357">
    <property type="entry name" value="INNER MEMBRANE ABC TRANSPORTER PERMEASE PROTEIN YDCV"/>
    <property type="match status" value="1"/>
</dbReference>
<dbReference type="Proteomes" id="UP000251853">
    <property type="component" value="Unassembled WGS sequence"/>
</dbReference>
<comment type="similarity">
    <text evidence="8">Belongs to the binding-protein-dependent transport system permease family.</text>
</comment>
<dbReference type="Gene3D" id="1.10.3720.10">
    <property type="entry name" value="MetI-like"/>
    <property type="match status" value="1"/>
</dbReference>
<keyword evidence="5 8" id="KW-0812">Transmembrane</keyword>
<name>A0A2X2U6D9_9FIRM</name>
<feature type="transmembrane region" description="Helical" evidence="8">
    <location>
        <begin position="33"/>
        <end position="53"/>
    </location>
</feature>
<keyword evidence="6 8" id="KW-1133">Transmembrane helix</keyword>